<protein>
    <submittedName>
        <fullName evidence="1">Uncharacterized protein</fullName>
    </submittedName>
</protein>
<reference evidence="1 2" key="1">
    <citation type="submission" date="2014-07" db="EMBL/GenBank/DDBJ databases">
        <title>Draft genome of Clostridium sulfidigenes 113A isolated from sediments associated with methane hydrate from Krishna Godavari basin.</title>
        <authorList>
            <person name="Honkalas V.S."/>
            <person name="Dabir A.P."/>
            <person name="Arora P."/>
            <person name="Dhakephalkar P.K."/>
        </authorList>
    </citation>
    <scope>NUCLEOTIDE SEQUENCE [LARGE SCALE GENOMIC DNA]</scope>
    <source>
        <strain evidence="1 2">113A</strain>
    </source>
</reference>
<dbReference type="EMBL" id="JPMD01000027">
    <property type="protein sequence ID" value="KEZ86040.1"/>
    <property type="molecule type" value="Genomic_DNA"/>
</dbReference>
<dbReference type="RefSeq" id="WP_035133441.1">
    <property type="nucleotide sequence ID" value="NZ_JPMD01000027.1"/>
</dbReference>
<comment type="caution">
    <text evidence="1">The sequence shown here is derived from an EMBL/GenBank/DDBJ whole genome shotgun (WGS) entry which is preliminary data.</text>
</comment>
<gene>
    <name evidence="1" type="ORF">IO99_11735</name>
</gene>
<name>A0A084JAQ6_9CLOT</name>
<dbReference type="Proteomes" id="UP000028542">
    <property type="component" value="Unassembled WGS sequence"/>
</dbReference>
<dbReference type="SUPFAM" id="SSF52540">
    <property type="entry name" value="P-loop containing nucleoside triphosphate hydrolases"/>
    <property type="match status" value="1"/>
</dbReference>
<accession>A0A084JAQ6</accession>
<organism evidence="1 2">
    <name type="scientific">Clostridium sulfidigenes</name>
    <dbReference type="NCBI Taxonomy" id="318464"/>
    <lineage>
        <taxon>Bacteria</taxon>
        <taxon>Bacillati</taxon>
        <taxon>Bacillota</taxon>
        <taxon>Clostridia</taxon>
        <taxon>Eubacteriales</taxon>
        <taxon>Clostridiaceae</taxon>
        <taxon>Clostridium</taxon>
    </lineage>
</organism>
<proteinExistence type="predicted"/>
<keyword evidence="2" id="KW-1185">Reference proteome</keyword>
<dbReference type="InterPro" id="IPR027417">
    <property type="entry name" value="P-loop_NTPase"/>
</dbReference>
<evidence type="ECO:0000313" key="1">
    <source>
        <dbReference type="EMBL" id="KEZ86040.1"/>
    </source>
</evidence>
<evidence type="ECO:0000313" key="2">
    <source>
        <dbReference type="Proteomes" id="UP000028542"/>
    </source>
</evidence>
<dbReference type="eggNOG" id="ENOG50335YZ">
    <property type="taxonomic scope" value="Bacteria"/>
</dbReference>
<sequence length="157" mass="17873">MLFIFMGPSCSGKSSAAEELKKLTDAQIYSGKDYLRMDKNENNAWKLFEEILKEGCNNKDIHSKSIIYVISEKKDLVKLKFINDAITINFTADAEIIKSRFAKRMNGVLPKPVESMIDKQLLEWKDITAKLHVDTSKDSPSDIAKKIYHLGLMDNNV</sequence>
<dbReference type="AlphaFoldDB" id="A0A084JAQ6"/>
<dbReference type="Gene3D" id="3.40.50.300">
    <property type="entry name" value="P-loop containing nucleotide triphosphate hydrolases"/>
    <property type="match status" value="1"/>
</dbReference>